<keyword evidence="8 17" id="KW-0274">FAD</keyword>
<dbReference type="SUPFAM" id="SSF51905">
    <property type="entry name" value="FAD/NAD(P)-binding domain"/>
    <property type="match status" value="1"/>
</dbReference>
<evidence type="ECO:0000256" key="10">
    <source>
        <dbReference type="ARBA" id="ARBA00023128"/>
    </source>
</evidence>
<evidence type="ECO:0000256" key="12">
    <source>
        <dbReference type="ARBA" id="ARBA00023136"/>
    </source>
</evidence>
<evidence type="ECO:0000256" key="11">
    <source>
        <dbReference type="ARBA" id="ARBA00023133"/>
    </source>
</evidence>
<dbReference type="NCBIfam" id="TIGR00562">
    <property type="entry name" value="proto_IX_ox"/>
    <property type="match status" value="1"/>
</dbReference>
<accession>A0AAD1THD6</accession>
<evidence type="ECO:0000256" key="5">
    <source>
        <dbReference type="ARBA" id="ARBA00012867"/>
    </source>
</evidence>
<organism evidence="19 20">
    <name type="scientific">Pelobates cultripes</name>
    <name type="common">Western spadefoot toad</name>
    <dbReference type="NCBI Taxonomy" id="61616"/>
    <lineage>
        <taxon>Eukaryota</taxon>
        <taxon>Metazoa</taxon>
        <taxon>Chordata</taxon>
        <taxon>Craniata</taxon>
        <taxon>Vertebrata</taxon>
        <taxon>Euteleostomi</taxon>
        <taxon>Amphibia</taxon>
        <taxon>Batrachia</taxon>
        <taxon>Anura</taxon>
        <taxon>Pelobatoidea</taxon>
        <taxon>Pelobatidae</taxon>
        <taxon>Pelobates</taxon>
    </lineage>
</organism>
<dbReference type="Proteomes" id="UP001295444">
    <property type="component" value="Chromosome 13"/>
</dbReference>
<dbReference type="PANTHER" id="PTHR42923:SF3">
    <property type="entry name" value="PROTOPORPHYRINOGEN OXIDASE"/>
    <property type="match status" value="1"/>
</dbReference>
<evidence type="ECO:0000256" key="14">
    <source>
        <dbReference type="ARBA" id="ARBA00024380"/>
    </source>
</evidence>
<dbReference type="InterPro" id="IPR002937">
    <property type="entry name" value="Amino_oxidase"/>
</dbReference>
<dbReference type="EMBL" id="OW240924">
    <property type="protein sequence ID" value="CAH2327262.1"/>
    <property type="molecule type" value="Genomic_DNA"/>
</dbReference>
<comment type="function">
    <text evidence="1 17">Catalyzes the 6-electron oxidation of protoporphyrinogen-IX to form protoporphyrin-IX.</text>
</comment>
<comment type="similarity">
    <text evidence="4 17">Belongs to the protoporphyrinogen/coproporphyrinogen oxidase family. Protoporphyrinogen oxidase subfamily.</text>
</comment>
<dbReference type="PANTHER" id="PTHR42923">
    <property type="entry name" value="PROTOPORPHYRINOGEN OXIDASE"/>
    <property type="match status" value="1"/>
</dbReference>
<keyword evidence="6 17" id="KW-0285">Flavoprotein</keyword>
<dbReference type="PROSITE" id="PS51257">
    <property type="entry name" value="PROKAR_LIPOPROTEIN"/>
    <property type="match status" value="1"/>
</dbReference>
<keyword evidence="12" id="KW-0472">Membrane</keyword>
<dbReference type="GO" id="GO:0005743">
    <property type="term" value="C:mitochondrial inner membrane"/>
    <property type="evidence" value="ECO:0007669"/>
    <property type="project" value="UniProtKB-SubCell"/>
</dbReference>
<dbReference type="GO" id="GO:0005758">
    <property type="term" value="C:mitochondrial intermembrane space"/>
    <property type="evidence" value="ECO:0007669"/>
    <property type="project" value="UniProtKB-ARBA"/>
</dbReference>
<dbReference type="InterPro" id="IPR004572">
    <property type="entry name" value="Protoporphyrinogen_oxidase"/>
</dbReference>
<evidence type="ECO:0000256" key="3">
    <source>
        <dbReference type="ARBA" id="ARBA00005073"/>
    </source>
</evidence>
<comment type="cofactor">
    <cofactor evidence="17">
        <name>FAD</name>
        <dbReference type="ChEBI" id="CHEBI:57692"/>
    </cofactor>
    <text evidence="17">Binds 1 FAD per subunit.</text>
</comment>
<dbReference type="Pfam" id="PF01593">
    <property type="entry name" value="Amino_oxidase"/>
    <property type="match status" value="1"/>
</dbReference>
<keyword evidence="20" id="KW-1185">Reference proteome</keyword>
<gene>
    <name evidence="19" type="ORF">PECUL_23A004886</name>
</gene>
<dbReference type="GO" id="GO:0006785">
    <property type="term" value="P:heme B biosynthetic process"/>
    <property type="evidence" value="ECO:0007669"/>
    <property type="project" value="UniProtKB-ARBA"/>
</dbReference>
<evidence type="ECO:0000256" key="15">
    <source>
        <dbReference type="ARBA" id="ARBA00044160"/>
    </source>
</evidence>
<comment type="subcellular location">
    <subcellularLocation>
        <location evidence="2">Mitochondrion inner membrane</location>
        <topology evidence="2">Peripheral membrane protein</topology>
        <orientation evidence="2">Intermembrane side</orientation>
    </subcellularLocation>
</comment>
<evidence type="ECO:0000256" key="9">
    <source>
        <dbReference type="ARBA" id="ARBA00023002"/>
    </source>
</evidence>
<evidence type="ECO:0000259" key="18">
    <source>
        <dbReference type="Pfam" id="PF01593"/>
    </source>
</evidence>
<dbReference type="InterPro" id="IPR036188">
    <property type="entry name" value="FAD/NAD-bd_sf"/>
</dbReference>
<evidence type="ECO:0000256" key="6">
    <source>
        <dbReference type="ARBA" id="ARBA00022630"/>
    </source>
</evidence>
<keyword evidence="13 17" id="KW-0627">Porphyrin biosynthesis</keyword>
<evidence type="ECO:0000256" key="7">
    <source>
        <dbReference type="ARBA" id="ARBA00022792"/>
    </source>
</evidence>
<protein>
    <recommendedName>
        <fullName evidence="15 17">Protoporphyrinogen oxidase</fullName>
        <ecNumber evidence="5 17">1.3.3.4</ecNumber>
    </recommendedName>
</protein>
<evidence type="ECO:0000256" key="4">
    <source>
        <dbReference type="ARBA" id="ARBA00010551"/>
    </source>
</evidence>
<evidence type="ECO:0000313" key="20">
    <source>
        <dbReference type="Proteomes" id="UP001295444"/>
    </source>
</evidence>
<dbReference type="FunFam" id="3.50.50.60:FF:000133">
    <property type="entry name" value="Protoporphyrinogen oxidase"/>
    <property type="match status" value="1"/>
</dbReference>
<dbReference type="GO" id="GO:0006782">
    <property type="term" value="P:protoporphyrinogen IX biosynthetic process"/>
    <property type="evidence" value="ECO:0007669"/>
    <property type="project" value="UniProtKB-UniRule"/>
</dbReference>
<evidence type="ECO:0000256" key="1">
    <source>
        <dbReference type="ARBA" id="ARBA00002600"/>
    </source>
</evidence>
<keyword evidence="11 17" id="KW-0350">Heme biosynthesis</keyword>
<proteinExistence type="inferred from homology"/>
<dbReference type="EC" id="1.3.3.4" evidence="5 17"/>
<name>A0AAD1THD6_PELCU</name>
<evidence type="ECO:0000256" key="16">
    <source>
        <dbReference type="ARBA" id="ARBA00047554"/>
    </source>
</evidence>
<evidence type="ECO:0000256" key="17">
    <source>
        <dbReference type="RuleBase" id="RU367069"/>
    </source>
</evidence>
<comment type="catalytic activity">
    <reaction evidence="16 17">
        <text>protoporphyrinogen IX + 3 O2 = protoporphyrin IX + 3 H2O2</text>
        <dbReference type="Rhea" id="RHEA:25576"/>
        <dbReference type="ChEBI" id="CHEBI:15379"/>
        <dbReference type="ChEBI" id="CHEBI:16240"/>
        <dbReference type="ChEBI" id="CHEBI:57306"/>
        <dbReference type="ChEBI" id="CHEBI:57307"/>
        <dbReference type="EC" id="1.3.3.4"/>
    </reaction>
</comment>
<keyword evidence="7" id="KW-0999">Mitochondrion inner membrane</keyword>
<dbReference type="InterPro" id="IPR050464">
    <property type="entry name" value="Zeta_carotene_desat/Oxidored"/>
</dbReference>
<comment type="pathway">
    <text evidence="3 17">Porphyrin-containing compound metabolism; protoporphyrin-IX biosynthesis; protoporphyrin-IX from protoporphyrinogen-IX: step 1/1.</text>
</comment>
<feature type="domain" description="Amine oxidase" evidence="18">
    <location>
        <begin position="12"/>
        <end position="470"/>
    </location>
</feature>
<dbReference type="GO" id="GO:0004729">
    <property type="term" value="F:oxygen-dependent protoporphyrinogen oxidase activity"/>
    <property type="evidence" value="ECO:0007669"/>
    <property type="project" value="UniProtKB-UniRule"/>
</dbReference>
<evidence type="ECO:0000256" key="13">
    <source>
        <dbReference type="ARBA" id="ARBA00023244"/>
    </source>
</evidence>
<keyword evidence="9 17" id="KW-0560">Oxidoreductase</keyword>
<evidence type="ECO:0000256" key="8">
    <source>
        <dbReference type="ARBA" id="ARBA00022827"/>
    </source>
</evidence>
<keyword evidence="10" id="KW-0496">Mitochondrion</keyword>
<dbReference type="AlphaFoldDB" id="A0AAD1THD6"/>
<reference evidence="19" key="1">
    <citation type="submission" date="2022-03" db="EMBL/GenBank/DDBJ databases">
        <authorList>
            <person name="Alioto T."/>
            <person name="Alioto T."/>
            <person name="Gomez Garrido J."/>
        </authorList>
    </citation>
    <scope>NUCLEOTIDE SEQUENCE</scope>
</reference>
<sequence length="477" mass="52536">MQRTVVVAGGGISGLTACYHLIKDVTVSKVILLEASSRLGGWMHSTRSDDGATFEHGPRGIRPAGVVGKNTLCMVSELGLEKKILPVLRNHPASKNRYLYVNKTLHKLPSSIGGVLRTIPPFTKPLFTCGLRDFVAPRGSTEDESIHDFITRRFGKELADIVIDSLCRGVFAGDSRALSLRACFPFLYEAERKKRSVILGMATGGDKRPQPDSELIKRSTQEKWSQWSLQDGLQTLSEALEEFIKQKGVEVHKNTPVKALERTADNRWKILLPEGSITADHLFSSLPAKVLSQLLPPFAKTMAADLSKISSATVAVVNLEYDGDVMPVSGFGHLIPSFEDPVLLGIVYDSLAFPEHNRRGSKSTRLTVMLGGAWFERVLGDPDTVSAEKLLHLAKEAAKEQLGIQGTPSRTIVNLNKTCIPQYTVGHYKRTESIFHFIKHHNLPLSLIGASYEGVSVNDCIYNARKSVQRLFGKPKD</sequence>
<dbReference type="Gene3D" id="3.50.50.60">
    <property type="entry name" value="FAD/NAD(P)-binding domain"/>
    <property type="match status" value="1"/>
</dbReference>
<comment type="subunit">
    <text evidence="14">Monomer. Homodimer.</text>
</comment>
<evidence type="ECO:0000256" key="2">
    <source>
        <dbReference type="ARBA" id="ARBA00004137"/>
    </source>
</evidence>
<evidence type="ECO:0000313" key="19">
    <source>
        <dbReference type="EMBL" id="CAH2327262.1"/>
    </source>
</evidence>
<dbReference type="SUPFAM" id="SSF54373">
    <property type="entry name" value="FAD-linked reductases, C-terminal domain"/>
    <property type="match status" value="1"/>
</dbReference>